<dbReference type="InterPro" id="IPR036866">
    <property type="entry name" value="RibonucZ/Hydroxyglut_hydro"/>
</dbReference>
<evidence type="ECO:0000313" key="2">
    <source>
        <dbReference type="EMBL" id="SAL32886.1"/>
    </source>
</evidence>
<dbReference type="GO" id="GO:0050313">
    <property type="term" value="F:sulfur dioxygenase activity"/>
    <property type="evidence" value="ECO:0007669"/>
    <property type="project" value="TreeGrafter"/>
</dbReference>
<feature type="domain" description="Metallo-beta-lactamase" evidence="1">
    <location>
        <begin position="26"/>
        <end position="187"/>
    </location>
</feature>
<dbReference type="SMART" id="SM00849">
    <property type="entry name" value="Lactamase_B"/>
    <property type="match status" value="1"/>
</dbReference>
<dbReference type="Gene3D" id="3.60.15.10">
    <property type="entry name" value="Ribonuclease Z/Hydroxyacylglutathione hydrolase-like"/>
    <property type="match status" value="1"/>
</dbReference>
<dbReference type="GO" id="GO:0070813">
    <property type="term" value="P:hydrogen sulfide metabolic process"/>
    <property type="evidence" value="ECO:0007669"/>
    <property type="project" value="TreeGrafter"/>
</dbReference>
<dbReference type="AlphaFoldDB" id="A0A158GLD2"/>
<reference evidence="2 3" key="1">
    <citation type="submission" date="2016-01" db="EMBL/GenBank/DDBJ databases">
        <authorList>
            <person name="Oliw E.H."/>
        </authorList>
    </citation>
    <scope>NUCLEOTIDE SEQUENCE [LARGE SCALE GENOMIC DNA]</scope>
    <source>
        <strain evidence="2">LMG 27134</strain>
    </source>
</reference>
<dbReference type="Pfam" id="PF00753">
    <property type="entry name" value="Lactamase_B"/>
    <property type="match status" value="1"/>
</dbReference>
<dbReference type="PANTHER" id="PTHR43084:SF1">
    <property type="entry name" value="PERSULFIDE DIOXYGENASE ETHE1, MITOCHONDRIAL"/>
    <property type="match status" value="1"/>
</dbReference>
<dbReference type="SUPFAM" id="SSF56281">
    <property type="entry name" value="Metallo-hydrolase/oxidoreductase"/>
    <property type="match status" value="1"/>
</dbReference>
<dbReference type="EMBL" id="FCOK02000016">
    <property type="protein sequence ID" value="SAL32886.1"/>
    <property type="molecule type" value="Genomic_DNA"/>
</dbReference>
<evidence type="ECO:0000313" key="3">
    <source>
        <dbReference type="Proteomes" id="UP000054683"/>
    </source>
</evidence>
<dbReference type="Proteomes" id="UP000054683">
    <property type="component" value="Unassembled WGS sequence"/>
</dbReference>
<dbReference type="OrthoDB" id="5443440at2"/>
<gene>
    <name evidence="2" type="ORF">AWB69_02897</name>
</gene>
<dbReference type="RefSeq" id="WP_062085600.1">
    <property type="nucleotide sequence ID" value="NZ_FCOK02000016.1"/>
</dbReference>
<name>A0A158GLD2_9BURK</name>
<proteinExistence type="predicted"/>
<sequence>MYRDLTGGCEVPATVVVLHVAHERMKNNNYLVVDPVTRQAVLVDPAWEIGKIEAALAAEQAVLCGILITHSHPDHINLAKPLSELYGCPIWMSKREIEVSGFRAERLVGIDETPWVVGNLTITPLLTPGHTPGCVCYQIGEELFTGDVLFVEGCGICQDVASAHAMFDSLSMLKRRLSPLTRIYPGHTYDKPPGLTFDEVFKRNIYLQFRDKDSFAAYRLRKGQSAKQLFAFR</sequence>
<evidence type="ECO:0000259" key="1">
    <source>
        <dbReference type="SMART" id="SM00849"/>
    </source>
</evidence>
<dbReference type="InterPro" id="IPR051682">
    <property type="entry name" value="Mito_Persulfide_Diox"/>
</dbReference>
<dbReference type="InterPro" id="IPR001279">
    <property type="entry name" value="Metallo-B-lactamas"/>
</dbReference>
<dbReference type="CDD" id="cd16275">
    <property type="entry name" value="BaeB-like_MBL-fold"/>
    <property type="match status" value="1"/>
</dbReference>
<dbReference type="PANTHER" id="PTHR43084">
    <property type="entry name" value="PERSULFIDE DIOXYGENASE ETHE1"/>
    <property type="match status" value="1"/>
</dbReference>
<protein>
    <submittedName>
        <fullName evidence="2">Beta-lactamase domain-containing protein</fullName>
    </submittedName>
</protein>
<accession>A0A158GLD2</accession>
<organism evidence="2 3">
    <name type="scientific">Caballeronia udeis</name>
    <dbReference type="NCBI Taxonomy" id="1232866"/>
    <lineage>
        <taxon>Bacteria</taxon>
        <taxon>Pseudomonadati</taxon>
        <taxon>Pseudomonadota</taxon>
        <taxon>Betaproteobacteria</taxon>
        <taxon>Burkholderiales</taxon>
        <taxon>Burkholderiaceae</taxon>
        <taxon>Caballeronia</taxon>
    </lineage>
</organism>
<dbReference type="GO" id="GO:0006749">
    <property type="term" value="P:glutathione metabolic process"/>
    <property type="evidence" value="ECO:0007669"/>
    <property type="project" value="TreeGrafter"/>
</dbReference>